<feature type="transmembrane region" description="Helical" evidence="1">
    <location>
        <begin position="19"/>
        <end position="40"/>
    </location>
</feature>
<dbReference type="Proteomes" id="UP001257739">
    <property type="component" value="Unassembled WGS sequence"/>
</dbReference>
<keyword evidence="1" id="KW-0472">Membrane</keyword>
<evidence type="ECO:0000313" key="2">
    <source>
        <dbReference type="EMBL" id="MDR7085621.1"/>
    </source>
</evidence>
<evidence type="ECO:0008006" key="4">
    <source>
        <dbReference type="Google" id="ProtNLM"/>
    </source>
</evidence>
<gene>
    <name evidence="2" type="ORF">J2X11_000460</name>
</gene>
<sequence length="500" mass="52662">MTEETPAVIEPTKRSRKRFLILGVAAGMVLGLVAVGAFAWQKLSGGGAQPHDVLPSTVVAYARIDADPSASQKIAILRLIRKFPELAKELGIKDVNQDVRKPLLEDLVAECDLDYDKDIEPWIGHRIGVAYDSELETPIVAVQISDEDKARIGINALADCGGPDSKTGIAFLDGYALVTPRKADAAAASKAASKKSLADNTTFSKDTDELGEQGVFSAWADLEGISKSDAIEEAFGAEVEDAFAGASTAAVTLRASSSSLELASIAHLDEKPDVVESTNLADLPEDTALAFAISGFGDQAKEQFDKGFMSGFAADGVDAEEELKAIEEEFGFKLPEDLETLLGDGLMLAVGGRNLETLPMLSGPDDVAQLDIGLKLTTDPTKGADLAKRLVDLAADVGFSLVASPTDDGVVIATNPEAAEAFSGNGKLGDSKNFKEAVAHPGAFPAMFVNIDTILEALLASNPPPDVEDVLNELEPLSAFAVSSTFDDKLIKATLRLTLD</sequence>
<comment type="caution">
    <text evidence="2">The sequence shown here is derived from an EMBL/GenBank/DDBJ whole genome shotgun (WGS) entry which is preliminary data.</text>
</comment>
<evidence type="ECO:0000256" key="1">
    <source>
        <dbReference type="SAM" id="Phobius"/>
    </source>
</evidence>
<keyword evidence="3" id="KW-1185">Reference proteome</keyword>
<name>A0ABU1UKC2_9ACTN</name>
<proteinExistence type="predicted"/>
<keyword evidence="1" id="KW-0812">Transmembrane</keyword>
<keyword evidence="1" id="KW-1133">Transmembrane helix</keyword>
<accession>A0ABU1UKC2</accession>
<reference evidence="2 3" key="1">
    <citation type="submission" date="2023-07" db="EMBL/GenBank/DDBJ databases">
        <title>Sorghum-associated microbial communities from plants grown in Nebraska, USA.</title>
        <authorList>
            <person name="Schachtman D."/>
        </authorList>
    </citation>
    <scope>NUCLEOTIDE SEQUENCE [LARGE SCALE GENOMIC DNA]</scope>
    <source>
        <strain evidence="2 3">BE248</strain>
    </source>
</reference>
<evidence type="ECO:0000313" key="3">
    <source>
        <dbReference type="Proteomes" id="UP001257739"/>
    </source>
</evidence>
<dbReference type="RefSeq" id="WP_309966275.1">
    <property type="nucleotide sequence ID" value="NZ_JAVDWH010000001.1"/>
</dbReference>
<dbReference type="EMBL" id="JAVDWH010000001">
    <property type="protein sequence ID" value="MDR7085621.1"/>
    <property type="molecule type" value="Genomic_DNA"/>
</dbReference>
<organism evidence="2 3">
    <name type="scientific">Aeromicrobium panaciterrae</name>
    <dbReference type="NCBI Taxonomy" id="363861"/>
    <lineage>
        <taxon>Bacteria</taxon>
        <taxon>Bacillati</taxon>
        <taxon>Actinomycetota</taxon>
        <taxon>Actinomycetes</taxon>
        <taxon>Propionibacteriales</taxon>
        <taxon>Nocardioidaceae</taxon>
        <taxon>Aeromicrobium</taxon>
    </lineage>
</organism>
<protein>
    <recommendedName>
        <fullName evidence="4">DUF3352 domain-containing protein</fullName>
    </recommendedName>
</protein>